<organism evidence="3 4">
    <name type="scientific">Gemmatimonas groenlandica</name>
    <dbReference type="NCBI Taxonomy" id="2732249"/>
    <lineage>
        <taxon>Bacteria</taxon>
        <taxon>Pseudomonadati</taxon>
        <taxon>Gemmatimonadota</taxon>
        <taxon>Gemmatimonadia</taxon>
        <taxon>Gemmatimonadales</taxon>
        <taxon>Gemmatimonadaceae</taxon>
        <taxon>Gemmatimonas</taxon>
    </lineage>
</organism>
<protein>
    <recommendedName>
        <fullName evidence="5">Lipoprotein</fullName>
    </recommendedName>
</protein>
<evidence type="ECO:0000256" key="2">
    <source>
        <dbReference type="SAM" id="SignalP"/>
    </source>
</evidence>
<evidence type="ECO:0008006" key="5">
    <source>
        <dbReference type="Google" id="ProtNLM"/>
    </source>
</evidence>
<dbReference type="EMBL" id="CP053085">
    <property type="protein sequence ID" value="QJR38098.1"/>
    <property type="molecule type" value="Genomic_DNA"/>
</dbReference>
<gene>
    <name evidence="3" type="ORF">HKW67_03765</name>
</gene>
<evidence type="ECO:0000256" key="1">
    <source>
        <dbReference type="SAM" id="MobiDB-lite"/>
    </source>
</evidence>
<reference evidence="3 4" key="1">
    <citation type="submission" date="2020-05" db="EMBL/GenBank/DDBJ databases">
        <title>Complete genome sequence of Gemmatimonas greenlandica TET16.</title>
        <authorList>
            <person name="Zeng Y."/>
        </authorList>
    </citation>
    <scope>NUCLEOTIDE SEQUENCE [LARGE SCALE GENOMIC DNA]</scope>
    <source>
        <strain evidence="3 4">TET16</strain>
    </source>
</reference>
<dbReference type="KEGG" id="ggr:HKW67_03765"/>
<evidence type="ECO:0000313" key="4">
    <source>
        <dbReference type="Proteomes" id="UP000500938"/>
    </source>
</evidence>
<keyword evidence="2" id="KW-0732">Signal</keyword>
<sequence>MPTRAIFMFSRQSFSLVLSAVVAVGTSLAPVAATAQTTAKPAAKPSATSSTKPKPKAQGALGPQSGDRHLAFKGNGSDADSLWPVKTPAPLPGSILPAKRVLAYYGNPLSKRMGILGEFETNEMLAKLEADAAEWTRLDPAHPVQPALHLIAMVANPDPGPSGKYRTRMDSALIEKVYGWAKSKNALLFVDLQVGQSTLQQELPWIEKFLMRPDVHLGIDPEFSMKASGAVPGRRIGTYDAADVNYAIRFLANLVDKYKLPPKILVVHRFTPKGVTNARNIKLDPKVQVVMHMDGFGAPWLKRDTYYRDIKREPVQFTGWKQFTKAKNDKPPTTREAILRLWPVPLYIQVQ</sequence>
<dbReference type="Proteomes" id="UP000500938">
    <property type="component" value="Chromosome"/>
</dbReference>
<accession>A0A6M4IV86</accession>
<evidence type="ECO:0000313" key="3">
    <source>
        <dbReference type="EMBL" id="QJR38098.1"/>
    </source>
</evidence>
<name>A0A6M4IV86_9BACT</name>
<keyword evidence="4" id="KW-1185">Reference proteome</keyword>
<dbReference type="AlphaFoldDB" id="A0A6M4IV86"/>
<feature type="region of interest" description="Disordered" evidence="1">
    <location>
        <begin position="34"/>
        <end position="73"/>
    </location>
</feature>
<proteinExistence type="predicted"/>
<feature type="chain" id="PRO_5027010091" description="Lipoprotein" evidence="2">
    <location>
        <begin position="36"/>
        <end position="351"/>
    </location>
</feature>
<feature type="compositionally biased region" description="Low complexity" evidence="1">
    <location>
        <begin position="34"/>
        <end position="52"/>
    </location>
</feature>
<feature type="signal peptide" evidence="2">
    <location>
        <begin position="1"/>
        <end position="35"/>
    </location>
</feature>